<protein>
    <recommendedName>
        <fullName evidence="5">DUF639 domain-containing protein</fullName>
    </recommendedName>
</protein>
<dbReference type="AlphaFoldDB" id="A0A438HZ83"/>
<evidence type="ECO:0000313" key="4">
    <source>
        <dbReference type="Proteomes" id="UP000288805"/>
    </source>
</evidence>
<sequence>MGKKHIQLSTPSSLHASQALTPPTAMATTHKKHLSAFANDLLSTSALKLGTSVDRLVEEFEAGWQPETTGYSRKLVEFCSSKALNELCSKVLGDGSLSRFTFNMMLAWEMPDSADEDSHTECVAKEKEERKRPPKETEEQDEIPLFYSDLMPLLVDNEPSIGEDAFAWLGSLFPLVADIVNGRFTFETLTAPTGNRLHFPAYDKFLKEIDKCIKHLQKQATPKGVELADDEFILHVEGTASTQRVVRHIGGASWPGRLTITNYALYFEAMGVLSYEDAFKIDLSKDIDHHVKSGATGPWGAPLFDKAIVYESPELSESIILEFPEITSSTRREHWLALRGLCVRRVAKSLKNANSGRLCSASSILRSLNVSQQSIAVAEVKEESAGESESASASASASGQAEKFSTLESAINQAREEEEETFIAKATTEGLKEEGIGDNVLVLREQLRPLMNVLPWFQEIVQWKRPAVTLLVITMTLVIIYKEWFHQAIAAFLLWIVAKMLRARQENVRDKHNKIVVSKASDQTTIESIVSAQHGFITVQDIVKTANIAILKIQSILVSRTNKHANTVMMVMVGLAILVAVVPLKFIFMATTTFYFTTTSKLGKYIANDKGNRRLKEWWDSIPVVPVEIED</sequence>
<comment type="caution">
    <text evidence="3">The sequence shown here is derived from an EMBL/GenBank/DDBJ whole genome shotgun (WGS) entry which is preliminary data.</text>
</comment>
<accession>A0A438HZ83</accession>
<dbReference type="InterPro" id="IPR006927">
    <property type="entry name" value="DUF639"/>
</dbReference>
<dbReference type="OrthoDB" id="1903413at2759"/>
<feature type="transmembrane region" description="Helical" evidence="2">
    <location>
        <begin position="568"/>
        <end position="596"/>
    </location>
</feature>
<dbReference type="PANTHER" id="PTHR31860">
    <property type="entry name" value="HEAT-INDUCIBLE TRANSCRIPTION REPRESSOR (DUF639)-RELATED"/>
    <property type="match status" value="1"/>
</dbReference>
<name>A0A438HZ83_VITVI</name>
<evidence type="ECO:0008006" key="5">
    <source>
        <dbReference type="Google" id="ProtNLM"/>
    </source>
</evidence>
<proteinExistence type="predicted"/>
<evidence type="ECO:0000313" key="3">
    <source>
        <dbReference type="EMBL" id="RVW89778.1"/>
    </source>
</evidence>
<gene>
    <name evidence="3" type="ORF">CK203_034375</name>
</gene>
<feature type="transmembrane region" description="Helical" evidence="2">
    <location>
        <begin position="484"/>
        <end position="501"/>
    </location>
</feature>
<evidence type="ECO:0000256" key="1">
    <source>
        <dbReference type="SAM" id="MobiDB-lite"/>
    </source>
</evidence>
<keyword evidence="2" id="KW-0472">Membrane</keyword>
<dbReference type="EMBL" id="QGNW01000160">
    <property type="protein sequence ID" value="RVW89778.1"/>
    <property type="molecule type" value="Genomic_DNA"/>
</dbReference>
<keyword evidence="2" id="KW-0812">Transmembrane</keyword>
<dbReference type="PANTHER" id="PTHR31860:SF5">
    <property type="entry name" value="ARGH (DUF639)"/>
    <property type="match status" value="1"/>
</dbReference>
<keyword evidence="2" id="KW-1133">Transmembrane helix</keyword>
<organism evidence="3 4">
    <name type="scientific">Vitis vinifera</name>
    <name type="common">Grape</name>
    <dbReference type="NCBI Taxonomy" id="29760"/>
    <lineage>
        <taxon>Eukaryota</taxon>
        <taxon>Viridiplantae</taxon>
        <taxon>Streptophyta</taxon>
        <taxon>Embryophyta</taxon>
        <taxon>Tracheophyta</taxon>
        <taxon>Spermatophyta</taxon>
        <taxon>Magnoliopsida</taxon>
        <taxon>eudicotyledons</taxon>
        <taxon>Gunneridae</taxon>
        <taxon>Pentapetalae</taxon>
        <taxon>rosids</taxon>
        <taxon>Vitales</taxon>
        <taxon>Vitaceae</taxon>
        <taxon>Viteae</taxon>
        <taxon>Vitis</taxon>
    </lineage>
</organism>
<dbReference type="Pfam" id="PF04842">
    <property type="entry name" value="DUF639"/>
    <property type="match status" value="1"/>
</dbReference>
<evidence type="ECO:0000256" key="2">
    <source>
        <dbReference type="SAM" id="Phobius"/>
    </source>
</evidence>
<reference evidence="3 4" key="1">
    <citation type="journal article" date="2018" name="PLoS Genet.">
        <title>Population sequencing reveals clonal diversity and ancestral inbreeding in the grapevine cultivar Chardonnay.</title>
        <authorList>
            <person name="Roach M.J."/>
            <person name="Johnson D.L."/>
            <person name="Bohlmann J."/>
            <person name="van Vuuren H.J."/>
            <person name="Jones S.J."/>
            <person name="Pretorius I.S."/>
            <person name="Schmidt S.A."/>
            <person name="Borneman A.R."/>
        </authorList>
    </citation>
    <scope>NUCLEOTIDE SEQUENCE [LARGE SCALE GENOMIC DNA]</scope>
    <source>
        <strain evidence="4">cv. Chardonnay</strain>
        <tissue evidence="3">Leaf</tissue>
    </source>
</reference>
<feature type="compositionally biased region" description="Basic and acidic residues" evidence="1">
    <location>
        <begin position="117"/>
        <end position="137"/>
    </location>
</feature>
<feature type="region of interest" description="Disordered" evidence="1">
    <location>
        <begin position="117"/>
        <end position="141"/>
    </location>
</feature>
<dbReference type="Proteomes" id="UP000288805">
    <property type="component" value="Unassembled WGS sequence"/>
</dbReference>